<proteinExistence type="predicted"/>
<name>A0ABP6ZRG7_9ACTN</name>
<protein>
    <recommendedName>
        <fullName evidence="3">ANTAR domain-containing protein</fullName>
    </recommendedName>
</protein>
<evidence type="ECO:0000313" key="1">
    <source>
        <dbReference type="EMBL" id="GAA3615963.1"/>
    </source>
</evidence>
<gene>
    <name evidence="1" type="ORF">GCM10022223_35340</name>
</gene>
<sequence length="108" mass="11660">MIGLLLGEIGDGVETDHLRRYVGPLTMCLALDRDLDDQAGQARDAVSQVQIQQMSDLATGMIMARLGCDASTARTLLAGWLDKKGLESASLTPAEVKSLLEEPDLEKF</sequence>
<accession>A0ABP6ZRG7</accession>
<dbReference type="EMBL" id="BAAAZO010000006">
    <property type="protein sequence ID" value="GAA3615963.1"/>
    <property type="molecule type" value="Genomic_DNA"/>
</dbReference>
<comment type="caution">
    <text evidence="1">The sequence shown here is derived from an EMBL/GenBank/DDBJ whole genome shotgun (WGS) entry which is preliminary data.</text>
</comment>
<organism evidence="1 2">
    <name type="scientific">Kineosporia mesophila</name>
    <dbReference type="NCBI Taxonomy" id="566012"/>
    <lineage>
        <taxon>Bacteria</taxon>
        <taxon>Bacillati</taxon>
        <taxon>Actinomycetota</taxon>
        <taxon>Actinomycetes</taxon>
        <taxon>Kineosporiales</taxon>
        <taxon>Kineosporiaceae</taxon>
        <taxon>Kineosporia</taxon>
    </lineage>
</organism>
<reference evidence="2" key="1">
    <citation type="journal article" date="2019" name="Int. J. Syst. Evol. Microbiol.">
        <title>The Global Catalogue of Microorganisms (GCM) 10K type strain sequencing project: providing services to taxonomists for standard genome sequencing and annotation.</title>
        <authorList>
            <consortium name="The Broad Institute Genomics Platform"/>
            <consortium name="The Broad Institute Genome Sequencing Center for Infectious Disease"/>
            <person name="Wu L."/>
            <person name="Ma J."/>
        </authorList>
    </citation>
    <scope>NUCLEOTIDE SEQUENCE [LARGE SCALE GENOMIC DNA]</scope>
    <source>
        <strain evidence="2">JCM 16902</strain>
    </source>
</reference>
<evidence type="ECO:0008006" key="3">
    <source>
        <dbReference type="Google" id="ProtNLM"/>
    </source>
</evidence>
<dbReference type="Proteomes" id="UP001501074">
    <property type="component" value="Unassembled WGS sequence"/>
</dbReference>
<keyword evidence="2" id="KW-1185">Reference proteome</keyword>
<evidence type="ECO:0000313" key="2">
    <source>
        <dbReference type="Proteomes" id="UP001501074"/>
    </source>
</evidence>